<dbReference type="EMBL" id="VSSQ01013140">
    <property type="protein sequence ID" value="MPM50818.1"/>
    <property type="molecule type" value="Genomic_DNA"/>
</dbReference>
<dbReference type="GO" id="GO:0031992">
    <property type="term" value="F:energy transducer activity"/>
    <property type="evidence" value="ECO:0007669"/>
    <property type="project" value="TreeGrafter"/>
</dbReference>
<name>A0A645ADP8_9ZZZZ</name>
<dbReference type="SUPFAM" id="SSF74653">
    <property type="entry name" value="TolA/TonB C-terminal domain"/>
    <property type="match status" value="1"/>
</dbReference>
<gene>
    <name evidence="2" type="ORF">SDC9_97561</name>
</gene>
<feature type="domain" description="TonB C-terminal" evidence="1">
    <location>
        <begin position="53"/>
        <end position="149"/>
    </location>
</feature>
<dbReference type="GO" id="GO:0098797">
    <property type="term" value="C:plasma membrane protein complex"/>
    <property type="evidence" value="ECO:0007669"/>
    <property type="project" value="TreeGrafter"/>
</dbReference>
<organism evidence="2">
    <name type="scientific">bioreactor metagenome</name>
    <dbReference type="NCBI Taxonomy" id="1076179"/>
    <lineage>
        <taxon>unclassified sequences</taxon>
        <taxon>metagenomes</taxon>
        <taxon>ecological metagenomes</taxon>
    </lineage>
</organism>
<reference evidence="2" key="1">
    <citation type="submission" date="2019-08" db="EMBL/GenBank/DDBJ databases">
        <authorList>
            <person name="Kucharzyk K."/>
            <person name="Murdoch R.W."/>
            <person name="Higgins S."/>
            <person name="Loffler F."/>
        </authorList>
    </citation>
    <scope>NUCLEOTIDE SEQUENCE</scope>
</reference>
<dbReference type="InterPro" id="IPR037682">
    <property type="entry name" value="TonB_C"/>
</dbReference>
<evidence type="ECO:0000259" key="1">
    <source>
        <dbReference type="PROSITE" id="PS52015"/>
    </source>
</evidence>
<sequence length="168" mass="18754">MDKEAVRLIGTMPAWVPGTQRGNKVRVRYTLPITFRLEDQTSSENRESPEFPGGEDAYMKFLSDNIKYPVIAQENGIQGLIDVVFNINSKGKVTFVRFNNTVDPSLDQEARRVIELMPDWIPGKLNGEATSVTTGASFVFRLQGDDTEPYTDPVPKNAIVVVGYGKKK</sequence>
<dbReference type="Pfam" id="PF03544">
    <property type="entry name" value="TonB_C"/>
    <property type="match status" value="1"/>
</dbReference>
<evidence type="ECO:0000313" key="2">
    <source>
        <dbReference type="EMBL" id="MPM50818.1"/>
    </source>
</evidence>
<dbReference type="AlphaFoldDB" id="A0A645ADP8"/>
<accession>A0A645ADP8</accession>
<dbReference type="Gene3D" id="3.30.1150.10">
    <property type="match status" value="2"/>
</dbReference>
<dbReference type="PANTHER" id="PTHR33446:SF2">
    <property type="entry name" value="PROTEIN TONB"/>
    <property type="match status" value="1"/>
</dbReference>
<dbReference type="InterPro" id="IPR051045">
    <property type="entry name" value="TonB-dependent_transducer"/>
</dbReference>
<dbReference type="PANTHER" id="PTHR33446">
    <property type="entry name" value="PROTEIN TONB-RELATED"/>
    <property type="match status" value="1"/>
</dbReference>
<dbReference type="PROSITE" id="PS52015">
    <property type="entry name" value="TONB_CTD"/>
    <property type="match status" value="1"/>
</dbReference>
<proteinExistence type="predicted"/>
<comment type="caution">
    <text evidence="2">The sequence shown here is derived from an EMBL/GenBank/DDBJ whole genome shotgun (WGS) entry which is preliminary data.</text>
</comment>
<protein>
    <recommendedName>
        <fullName evidence="1">TonB C-terminal domain-containing protein</fullName>
    </recommendedName>
</protein>
<dbReference type="GO" id="GO:0055085">
    <property type="term" value="P:transmembrane transport"/>
    <property type="evidence" value="ECO:0007669"/>
    <property type="project" value="InterPro"/>
</dbReference>